<dbReference type="PANTHER" id="PTHR10491">
    <property type="entry name" value="DTDP-4-DEHYDRORHAMNOSE REDUCTASE"/>
    <property type="match status" value="1"/>
</dbReference>
<accession>A0A1V9FD72</accession>
<dbReference type="RefSeq" id="WP_081169093.1">
    <property type="nucleotide sequence ID" value="NZ_LWBP01000203.1"/>
</dbReference>
<protein>
    <recommendedName>
        <fullName evidence="4 6">dTDP-4-dehydrorhamnose reductase</fullName>
        <ecNumber evidence="3 6">1.1.1.133</ecNumber>
    </recommendedName>
</protein>
<dbReference type="InterPro" id="IPR005913">
    <property type="entry name" value="dTDP_dehydrorham_reduct"/>
</dbReference>
<comment type="caution">
    <text evidence="8">The sequence shown here is derived from an EMBL/GenBank/DDBJ whole genome shotgun (WGS) entry which is preliminary data.</text>
</comment>
<dbReference type="Proteomes" id="UP000192276">
    <property type="component" value="Unassembled WGS sequence"/>
</dbReference>
<evidence type="ECO:0000256" key="5">
    <source>
        <dbReference type="ARBA" id="ARBA00048200"/>
    </source>
</evidence>
<dbReference type="Gene3D" id="3.90.25.10">
    <property type="entry name" value="UDP-galactose 4-epimerase, domain 1"/>
    <property type="match status" value="1"/>
</dbReference>
<evidence type="ECO:0000256" key="2">
    <source>
        <dbReference type="ARBA" id="ARBA00010944"/>
    </source>
</evidence>
<dbReference type="PANTHER" id="PTHR10491:SF4">
    <property type="entry name" value="METHIONINE ADENOSYLTRANSFERASE 2 SUBUNIT BETA"/>
    <property type="match status" value="1"/>
</dbReference>
<comment type="catalytic activity">
    <reaction evidence="5">
        <text>dTDP-beta-L-rhamnose + NADP(+) = dTDP-4-dehydro-beta-L-rhamnose + NADPH + H(+)</text>
        <dbReference type="Rhea" id="RHEA:21796"/>
        <dbReference type="ChEBI" id="CHEBI:15378"/>
        <dbReference type="ChEBI" id="CHEBI:57510"/>
        <dbReference type="ChEBI" id="CHEBI:57783"/>
        <dbReference type="ChEBI" id="CHEBI:58349"/>
        <dbReference type="ChEBI" id="CHEBI:62830"/>
        <dbReference type="EC" id="1.1.1.133"/>
    </reaction>
</comment>
<evidence type="ECO:0000313" key="8">
    <source>
        <dbReference type="EMBL" id="OQP56217.1"/>
    </source>
</evidence>
<dbReference type="EMBL" id="LWBP01000203">
    <property type="protein sequence ID" value="OQP56217.1"/>
    <property type="molecule type" value="Genomic_DNA"/>
</dbReference>
<evidence type="ECO:0000259" key="7">
    <source>
        <dbReference type="Pfam" id="PF04321"/>
    </source>
</evidence>
<dbReference type="GO" id="GO:0005829">
    <property type="term" value="C:cytosol"/>
    <property type="evidence" value="ECO:0007669"/>
    <property type="project" value="TreeGrafter"/>
</dbReference>
<dbReference type="InterPro" id="IPR036291">
    <property type="entry name" value="NAD(P)-bd_dom_sf"/>
</dbReference>
<dbReference type="AlphaFoldDB" id="A0A1V9FD72"/>
<dbReference type="GO" id="GO:0019305">
    <property type="term" value="P:dTDP-rhamnose biosynthetic process"/>
    <property type="evidence" value="ECO:0007669"/>
    <property type="project" value="UniProtKB-UniPathway"/>
</dbReference>
<comment type="pathway">
    <text evidence="1 6">Carbohydrate biosynthesis; dTDP-L-rhamnose biosynthesis.</text>
</comment>
<evidence type="ECO:0000313" key="9">
    <source>
        <dbReference type="Proteomes" id="UP000192276"/>
    </source>
</evidence>
<keyword evidence="9" id="KW-1185">Reference proteome</keyword>
<dbReference type="Pfam" id="PF04321">
    <property type="entry name" value="RmlD_sub_bind"/>
    <property type="match status" value="1"/>
</dbReference>
<keyword evidence="6" id="KW-0521">NADP</keyword>
<dbReference type="Gene3D" id="3.40.50.720">
    <property type="entry name" value="NAD(P)-binding Rossmann-like Domain"/>
    <property type="match status" value="1"/>
</dbReference>
<dbReference type="EC" id="1.1.1.133" evidence="3 6"/>
<dbReference type="CDD" id="cd05254">
    <property type="entry name" value="dTDP_HR_like_SDR_e"/>
    <property type="match status" value="1"/>
</dbReference>
<feature type="domain" description="RmlD-like substrate binding" evidence="7">
    <location>
        <begin position="6"/>
        <end position="289"/>
    </location>
</feature>
<gene>
    <name evidence="8" type="ORF">A4R26_26645</name>
</gene>
<keyword evidence="6" id="KW-0560">Oxidoreductase</keyword>
<evidence type="ECO:0000256" key="1">
    <source>
        <dbReference type="ARBA" id="ARBA00004781"/>
    </source>
</evidence>
<dbReference type="OrthoDB" id="9803892at2"/>
<name>A0A1V9FD72_9BACT</name>
<dbReference type="STRING" id="550983.A4R26_26645"/>
<proteinExistence type="inferred from homology"/>
<reference evidence="9" key="1">
    <citation type="submission" date="2016-04" db="EMBL/GenBank/DDBJ databases">
        <authorList>
            <person name="Chen L."/>
            <person name="Zhuang W."/>
            <person name="Wang G."/>
        </authorList>
    </citation>
    <scope>NUCLEOTIDE SEQUENCE [LARGE SCALE GENOMIC DNA]</scope>
    <source>
        <strain evidence="9">208</strain>
    </source>
</reference>
<sequence>MSQPVIVVTGANGQVGQELRALAASYPTFEFVFTSHDNMPVNDEAAVQKVFAAHQPVYCINCAAYTAVDKAESEQDIAYQVNAEGARILAAACKTFNTRFIHISTDYVFNGQSPAPYTEDAPTDPVNLYGASKLKGEQLCLQHNPEAIIIRTAWVYSSFGKNFVKTMVKLMHDRTAINVVSDQVGAPTYAADLAECMMQIIANCQLSTANWLPGIYHYSNQGRISWYEFAVAIKELTGSACMVNPIPSEQYPTPAKRPAFSILDTNKIQKTFHCTIPDWKDSLQQCIKLLSY</sequence>
<dbReference type="NCBIfam" id="TIGR01214">
    <property type="entry name" value="rmlD"/>
    <property type="match status" value="1"/>
</dbReference>
<organism evidence="8 9">
    <name type="scientific">Niastella populi</name>
    <dbReference type="NCBI Taxonomy" id="550983"/>
    <lineage>
        <taxon>Bacteria</taxon>
        <taxon>Pseudomonadati</taxon>
        <taxon>Bacteroidota</taxon>
        <taxon>Chitinophagia</taxon>
        <taxon>Chitinophagales</taxon>
        <taxon>Chitinophagaceae</taxon>
        <taxon>Niastella</taxon>
    </lineage>
</organism>
<dbReference type="SUPFAM" id="SSF51735">
    <property type="entry name" value="NAD(P)-binding Rossmann-fold domains"/>
    <property type="match status" value="1"/>
</dbReference>
<comment type="similarity">
    <text evidence="2 6">Belongs to the dTDP-4-dehydrorhamnose reductase family.</text>
</comment>
<dbReference type="InterPro" id="IPR029903">
    <property type="entry name" value="RmlD-like-bd"/>
</dbReference>
<evidence type="ECO:0000256" key="6">
    <source>
        <dbReference type="RuleBase" id="RU364082"/>
    </source>
</evidence>
<dbReference type="GO" id="GO:0008831">
    <property type="term" value="F:dTDP-4-dehydrorhamnose reductase activity"/>
    <property type="evidence" value="ECO:0007669"/>
    <property type="project" value="UniProtKB-EC"/>
</dbReference>
<evidence type="ECO:0000256" key="3">
    <source>
        <dbReference type="ARBA" id="ARBA00012929"/>
    </source>
</evidence>
<evidence type="ECO:0000256" key="4">
    <source>
        <dbReference type="ARBA" id="ARBA00017099"/>
    </source>
</evidence>
<dbReference type="UniPathway" id="UPA00124"/>
<comment type="function">
    <text evidence="6">Catalyzes the reduction of dTDP-6-deoxy-L-lyxo-4-hexulose to yield dTDP-L-rhamnose.</text>
</comment>